<dbReference type="Proteomes" id="UP000291121">
    <property type="component" value="Chromosome"/>
</dbReference>
<accession>A0A4P6G7S7</accession>
<keyword evidence="2" id="KW-1185">Reference proteome</keyword>
<reference evidence="1 2" key="1">
    <citation type="submission" date="2017-11" db="EMBL/GenBank/DDBJ databases">
        <title>Genome sequence of Pseudomonas arsenicoxydans ACM1.</title>
        <authorList>
            <person name="Nascimento F.X."/>
        </authorList>
    </citation>
    <scope>NUCLEOTIDE SEQUENCE [LARGE SCALE GENOMIC DNA]</scope>
    <source>
        <strain evidence="1 2">ACM1</strain>
    </source>
</reference>
<evidence type="ECO:0000313" key="2">
    <source>
        <dbReference type="Proteomes" id="UP000291121"/>
    </source>
</evidence>
<protein>
    <submittedName>
        <fullName evidence="1">Uncharacterized protein</fullName>
    </submittedName>
</protein>
<gene>
    <name evidence="1" type="ORF">CUN61_17300</name>
</gene>
<dbReference type="AlphaFoldDB" id="A0A4P6G7S7"/>
<dbReference type="EMBL" id="CP024767">
    <property type="protein sequence ID" value="QAY85632.1"/>
    <property type="molecule type" value="Genomic_DNA"/>
</dbReference>
<sequence length="105" mass="11264">MQRNVSQRRLDTVRYMPQIPVGVSLLAIAVCHITLMSTDTAQSRAGSLPQGDSVGLEGCELSSLQTAARGPRTKLTARRTSLIALFNPHDHRPEVNASTLLASGP</sequence>
<evidence type="ECO:0000313" key="1">
    <source>
        <dbReference type="EMBL" id="QAY85632.1"/>
    </source>
</evidence>
<name>A0A4P6G7S7_9PSED</name>
<organism evidence="1 2">
    <name type="scientific">Pseudomonas arsenicoxydans</name>
    <dbReference type="NCBI Taxonomy" id="702115"/>
    <lineage>
        <taxon>Bacteria</taxon>
        <taxon>Pseudomonadati</taxon>
        <taxon>Pseudomonadota</taxon>
        <taxon>Gammaproteobacteria</taxon>
        <taxon>Pseudomonadales</taxon>
        <taxon>Pseudomonadaceae</taxon>
        <taxon>Pseudomonas</taxon>
    </lineage>
</organism>
<proteinExistence type="predicted"/>